<evidence type="ECO:0000313" key="2">
    <source>
        <dbReference type="EMBL" id="WOT04741.1"/>
    </source>
</evidence>
<reference evidence="2 3" key="1">
    <citation type="submission" date="2023-10" db="EMBL/GenBank/DDBJ databases">
        <title>Complete genome sequence of Shewanella sp. DAU334.</title>
        <authorList>
            <person name="Lee Y.-S."/>
            <person name="Jeong H.-R."/>
            <person name="Hwang E.-J."/>
            <person name="Choi Y.-L."/>
            <person name="Kim G.-D."/>
        </authorList>
    </citation>
    <scope>NUCLEOTIDE SEQUENCE [LARGE SCALE GENOMIC DNA]</scope>
    <source>
        <strain evidence="2 3">DAU334</strain>
    </source>
</reference>
<keyword evidence="1" id="KW-1133">Transmembrane helix</keyword>
<gene>
    <name evidence="2" type="ORF">RGE70_15690</name>
</gene>
<dbReference type="RefSeq" id="WP_310472377.1">
    <property type="nucleotide sequence ID" value="NZ_CP136522.1"/>
</dbReference>
<evidence type="ECO:0000256" key="1">
    <source>
        <dbReference type="SAM" id="Phobius"/>
    </source>
</evidence>
<keyword evidence="1" id="KW-0472">Membrane</keyword>
<protein>
    <submittedName>
        <fullName evidence="2">DUF6677 family protein</fullName>
    </submittedName>
</protein>
<keyword evidence="3" id="KW-1185">Reference proteome</keyword>
<dbReference type="EMBL" id="CP136522">
    <property type="protein sequence ID" value="WOT04741.1"/>
    <property type="molecule type" value="Genomic_DNA"/>
</dbReference>
<organism evidence="2 3">
    <name type="scientific">Shewanella youngdeokensis</name>
    <dbReference type="NCBI Taxonomy" id="2999068"/>
    <lineage>
        <taxon>Bacteria</taxon>
        <taxon>Pseudomonadati</taxon>
        <taxon>Pseudomonadota</taxon>
        <taxon>Gammaproteobacteria</taxon>
        <taxon>Alteromonadales</taxon>
        <taxon>Shewanellaceae</taxon>
        <taxon>Shewanella</taxon>
    </lineage>
</organism>
<dbReference type="Proteomes" id="UP001529491">
    <property type="component" value="Chromosome"/>
</dbReference>
<keyword evidence="1" id="KW-0812">Transmembrane</keyword>
<name>A0ABZ0JX37_9GAMM</name>
<sequence length="116" mass="12359">MKIAIKAALLSAIVCPGAGHFYLKRQAVGKLIFVTAIAALTYLTWHAYFRAQLISEQILNGEIPLQLNAILSAITQAPVGDVATGINVASAAFILAWGIGVADAYRIGRQQDHKQG</sequence>
<feature type="transmembrane region" description="Helical" evidence="1">
    <location>
        <begin position="27"/>
        <end position="45"/>
    </location>
</feature>
<evidence type="ECO:0000313" key="3">
    <source>
        <dbReference type="Proteomes" id="UP001529491"/>
    </source>
</evidence>
<proteinExistence type="predicted"/>
<accession>A0ABZ0JX37</accession>